<dbReference type="InterPro" id="IPR025966">
    <property type="entry name" value="OppC_N"/>
</dbReference>
<keyword evidence="2 7" id="KW-0813">Transport</keyword>
<evidence type="ECO:0000256" key="6">
    <source>
        <dbReference type="ARBA" id="ARBA00023136"/>
    </source>
</evidence>
<keyword evidence="5 7" id="KW-1133">Transmembrane helix</keyword>
<evidence type="ECO:0000313" key="9">
    <source>
        <dbReference type="EMBL" id="EMA47182.1"/>
    </source>
</evidence>
<feature type="domain" description="ABC transmembrane type-1" evidence="8">
    <location>
        <begin position="100"/>
        <end position="289"/>
    </location>
</feature>
<keyword evidence="3" id="KW-1003">Cell membrane</keyword>
<dbReference type="Pfam" id="PF12911">
    <property type="entry name" value="OppC_N"/>
    <property type="match status" value="1"/>
</dbReference>
<dbReference type="Gene3D" id="1.10.3720.10">
    <property type="entry name" value="MetI-like"/>
    <property type="match status" value="1"/>
</dbReference>
<dbReference type="STRING" id="1227454.C446_00045"/>
<gene>
    <name evidence="9" type="ORF">C446_00045</name>
</gene>
<dbReference type="RefSeq" id="WP_006670987.1">
    <property type="nucleotide sequence ID" value="NZ_AOMA01000002.1"/>
</dbReference>
<feature type="transmembrane region" description="Helical" evidence="7">
    <location>
        <begin position="104"/>
        <end position="130"/>
    </location>
</feature>
<name>M0MNB5_9EURY</name>
<sequence>MSSLTNWVQSEAMENRKESARRIAYRFRQNPLSLVGLGIIGGLVFVAIFAPYIARHPQDAGYMGEPAVDFANRFAEPSLAHPFGTDQAGRDILSRVIFGTRYSLALGLFVLTFAIGIGVPVGLVAGYVGGFVGQALMRLTDVFLSVPPLVLALAVAVPLQPSLRNAMIAIAVVWWPWYARLVYGEVVSVREEQFVEASRGIGASRLRIIFREILPNVMAPITVKFSLDMGYAILIGAGLGFLGLGAQPPTPEWGTMIAEGRAYLPAQWWYSTFPGLAIFLAVLGFNLLGDGLRDVLDVEVD</sequence>
<feature type="transmembrane region" description="Helical" evidence="7">
    <location>
        <begin position="142"/>
        <end position="160"/>
    </location>
</feature>
<evidence type="ECO:0000256" key="2">
    <source>
        <dbReference type="ARBA" id="ARBA00022448"/>
    </source>
</evidence>
<keyword evidence="6 7" id="KW-0472">Membrane</keyword>
<reference evidence="9 10" key="1">
    <citation type="journal article" date="2014" name="PLoS Genet.">
        <title>Phylogenetically driven sequencing of extremely halophilic archaea reveals strategies for static and dynamic osmo-response.</title>
        <authorList>
            <person name="Becker E.A."/>
            <person name="Seitzer P.M."/>
            <person name="Tritt A."/>
            <person name="Larsen D."/>
            <person name="Krusor M."/>
            <person name="Yao A.I."/>
            <person name="Wu D."/>
            <person name="Madern D."/>
            <person name="Eisen J.A."/>
            <person name="Darling A.E."/>
            <person name="Facciotti M.T."/>
        </authorList>
    </citation>
    <scope>NUCLEOTIDE SEQUENCE [LARGE SCALE GENOMIC DNA]</scope>
    <source>
        <strain evidence="9 10">JCM 10879</strain>
    </source>
</reference>
<evidence type="ECO:0000256" key="3">
    <source>
        <dbReference type="ARBA" id="ARBA00022475"/>
    </source>
</evidence>
<dbReference type="InterPro" id="IPR000515">
    <property type="entry name" value="MetI-like"/>
</dbReference>
<evidence type="ECO:0000259" key="8">
    <source>
        <dbReference type="PROSITE" id="PS50928"/>
    </source>
</evidence>
<feature type="transmembrane region" description="Helical" evidence="7">
    <location>
        <begin position="268"/>
        <end position="288"/>
    </location>
</feature>
<dbReference type="AlphaFoldDB" id="M0MNB5"/>
<dbReference type="PATRIC" id="fig|1227454.3.peg.9"/>
<dbReference type="EMBL" id="AOMA01000002">
    <property type="protein sequence ID" value="EMA47182.1"/>
    <property type="molecule type" value="Genomic_DNA"/>
</dbReference>
<evidence type="ECO:0000313" key="10">
    <source>
        <dbReference type="Proteomes" id="UP000011607"/>
    </source>
</evidence>
<comment type="subcellular location">
    <subcellularLocation>
        <location evidence="1 7">Cell membrane</location>
        <topology evidence="1 7">Multi-pass membrane protein</topology>
    </subcellularLocation>
</comment>
<keyword evidence="10" id="KW-1185">Reference proteome</keyword>
<dbReference type="Proteomes" id="UP000011607">
    <property type="component" value="Unassembled WGS sequence"/>
</dbReference>
<evidence type="ECO:0000256" key="5">
    <source>
        <dbReference type="ARBA" id="ARBA00022989"/>
    </source>
</evidence>
<dbReference type="eggNOG" id="arCOG00748">
    <property type="taxonomic scope" value="Archaea"/>
</dbReference>
<dbReference type="GO" id="GO:0055085">
    <property type="term" value="P:transmembrane transport"/>
    <property type="evidence" value="ECO:0007669"/>
    <property type="project" value="InterPro"/>
</dbReference>
<dbReference type="InterPro" id="IPR050366">
    <property type="entry name" value="BP-dependent_transpt_permease"/>
</dbReference>
<dbReference type="PANTHER" id="PTHR43386:SF1">
    <property type="entry name" value="D,D-DIPEPTIDE TRANSPORT SYSTEM PERMEASE PROTEIN DDPC-RELATED"/>
    <property type="match status" value="1"/>
</dbReference>
<comment type="similarity">
    <text evidence="7">Belongs to the binding-protein-dependent transport system permease family.</text>
</comment>
<dbReference type="PANTHER" id="PTHR43386">
    <property type="entry name" value="OLIGOPEPTIDE TRANSPORT SYSTEM PERMEASE PROTEIN APPC"/>
    <property type="match status" value="1"/>
</dbReference>
<evidence type="ECO:0000256" key="4">
    <source>
        <dbReference type="ARBA" id="ARBA00022692"/>
    </source>
</evidence>
<dbReference type="Pfam" id="PF00528">
    <property type="entry name" value="BPD_transp_1"/>
    <property type="match status" value="1"/>
</dbReference>
<dbReference type="GO" id="GO:0005886">
    <property type="term" value="C:plasma membrane"/>
    <property type="evidence" value="ECO:0007669"/>
    <property type="project" value="UniProtKB-SubCell"/>
</dbReference>
<evidence type="ECO:0000256" key="1">
    <source>
        <dbReference type="ARBA" id="ARBA00004651"/>
    </source>
</evidence>
<accession>M0MNB5</accession>
<feature type="transmembrane region" description="Helical" evidence="7">
    <location>
        <begin position="229"/>
        <end position="248"/>
    </location>
</feature>
<organism evidence="9 10">
    <name type="scientific">Halobiforma nitratireducens JCM 10879</name>
    <dbReference type="NCBI Taxonomy" id="1227454"/>
    <lineage>
        <taxon>Archaea</taxon>
        <taxon>Methanobacteriati</taxon>
        <taxon>Methanobacteriota</taxon>
        <taxon>Stenosarchaea group</taxon>
        <taxon>Halobacteria</taxon>
        <taxon>Halobacteriales</taxon>
        <taxon>Natrialbaceae</taxon>
        <taxon>Halobiforma</taxon>
    </lineage>
</organism>
<dbReference type="OrthoDB" id="312811at2157"/>
<protein>
    <submittedName>
        <fullName evidence="9">Peptide ABC transporter permease</fullName>
    </submittedName>
</protein>
<feature type="transmembrane region" description="Helical" evidence="7">
    <location>
        <begin position="166"/>
        <end position="183"/>
    </location>
</feature>
<comment type="caution">
    <text evidence="9">The sequence shown here is derived from an EMBL/GenBank/DDBJ whole genome shotgun (WGS) entry which is preliminary data.</text>
</comment>
<dbReference type="PROSITE" id="PS50928">
    <property type="entry name" value="ABC_TM1"/>
    <property type="match status" value="1"/>
</dbReference>
<dbReference type="SUPFAM" id="SSF161098">
    <property type="entry name" value="MetI-like"/>
    <property type="match status" value="1"/>
</dbReference>
<feature type="transmembrane region" description="Helical" evidence="7">
    <location>
        <begin position="31"/>
        <end position="54"/>
    </location>
</feature>
<keyword evidence="4 7" id="KW-0812">Transmembrane</keyword>
<evidence type="ECO:0000256" key="7">
    <source>
        <dbReference type="RuleBase" id="RU363032"/>
    </source>
</evidence>
<proteinExistence type="inferred from homology"/>
<dbReference type="CDD" id="cd06261">
    <property type="entry name" value="TM_PBP2"/>
    <property type="match status" value="1"/>
</dbReference>
<dbReference type="InterPro" id="IPR035906">
    <property type="entry name" value="MetI-like_sf"/>
</dbReference>